<sequence>MTTVTLNNPDALLLPRDVAALRCMTENALAIERWRGAGPRFVKIGRRVLYRAGDLADFITAHTIEPRPPVPQQD</sequence>
<dbReference type="GO" id="GO:0003677">
    <property type="term" value="F:DNA binding"/>
    <property type="evidence" value="ECO:0007669"/>
    <property type="project" value="UniProtKB-KW"/>
</dbReference>
<accession>A0A2A2ZLF4</accession>
<dbReference type="EMBL" id="NSFD01000010">
    <property type="protein sequence ID" value="PBA27281.1"/>
    <property type="molecule type" value="Genomic_DNA"/>
</dbReference>
<gene>
    <name evidence="1" type="ORF">CKJ66_08385</name>
</gene>
<organism evidence="1 2">
    <name type="scientific">Mycobacterium avium</name>
    <dbReference type="NCBI Taxonomy" id="1764"/>
    <lineage>
        <taxon>Bacteria</taxon>
        <taxon>Bacillati</taxon>
        <taxon>Actinomycetota</taxon>
        <taxon>Actinomycetes</taxon>
        <taxon>Mycobacteriales</taxon>
        <taxon>Mycobacteriaceae</taxon>
        <taxon>Mycobacterium</taxon>
        <taxon>Mycobacterium avium complex (MAC)</taxon>
    </lineage>
</organism>
<dbReference type="Proteomes" id="UP000217768">
    <property type="component" value="Unassembled WGS sequence"/>
</dbReference>
<dbReference type="RefSeq" id="WP_050594535.1">
    <property type="nucleotide sequence ID" value="NZ_NSEY01000011.1"/>
</dbReference>
<keyword evidence="1" id="KW-0238">DNA-binding</keyword>
<dbReference type="AlphaFoldDB" id="A0A2A2ZLF4"/>
<name>A0A2A2ZLF4_MYCAV</name>
<evidence type="ECO:0000313" key="1">
    <source>
        <dbReference type="EMBL" id="PBA27281.1"/>
    </source>
</evidence>
<comment type="caution">
    <text evidence="1">The sequence shown here is derived from an EMBL/GenBank/DDBJ whole genome shotgun (WGS) entry which is preliminary data.</text>
</comment>
<evidence type="ECO:0000313" key="2">
    <source>
        <dbReference type="Proteomes" id="UP000217768"/>
    </source>
</evidence>
<proteinExistence type="predicted"/>
<protein>
    <submittedName>
        <fullName evidence="1">DNA-binding protein</fullName>
    </submittedName>
</protein>
<reference evidence="1 2" key="1">
    <citation type="submission" date="2017-08" db="EMBL/GenBank/DDBJ databases">
        <title>Phylogenetic analysis of Mycobacterium avium complex whole genomes.</title>
        <authorList>
            <person name="Caverly L.J."/>
            <person name="Spilker T."/>
            <person name="Lipuma J."/>
        </authorList>
    </citation>
    <scope>NUCLEOTIDE SEQUENCE [LARGE SCALE GENOMIC DNA]</scope>
    <source>
        <strain evidence="1 2">FLAC0165</strain>
    </source>
</reference>